<dbReference type="SUPFAM" id="SSF101898">
    <property type="entry name" value="NHL repeat"/>
    <property type="match status" value="1"/>
</dbReference>
<dbReference type="PROSITE" id="PS51318">
    <property type="entry name" value="TAT"/>
    <property type="match status" value="1"/>
</dbReference>
<reference evidence="4 5" key="1">
    <citation type="submission" date="2020-08" db="EMBL/GenBank/DDBJ databases">
        <title>Genomic Encyclopedia of Type Strains, Phase IV (KMG-IV): sequencing the most valuable type-strain genomes for metagenomic binning, comparative biology and taxonomic classification.</title>
        <authorList>
            <person name="Goeker M."/>
        </authorList>
    </citation>
    <scope>NUCLEOTIDE SEQUENCE [LARGE SCALE GENOMIC DNA]</scope>
    <source>
        <strain evidence="4 5">DSM 25622</strain>
    </source>
</reference>
<evidence type="ECO:0000256" key="3">
    <source>
        <dbReference type="SAM" id="SignalP"/>
    </source>
</evidence>
<dbReference type="InterPro" id="IPR006311">
    <property type="entry name" value="TAT_signal"/>
</dbReference>
<comment type="subcellular location">
    <subcellularLocation>
        <location evidence="1">Secreted</location>
    </subcellularLocation>
</comment>
<sequence length="389" mass="41722">MMHASRRPLLLASGALALSAALPALGQTRSETRAGTGAGSKPPAMDFSRGARLEQVAAFPDRQITGITVSRSGRIFVCLPRWGQDVPVSVAELAEGQLRPYPDEGWNAWRNASPAMPERRFVCVQSVVVDPQDNLWVLDPAAPDMMGPVKGGPKLVRIDLRTNTVAKVIPVPERVAPPGSYLNDLRFSPDGRTAYITDSGIKGALVVLDTASGAARRVLDGHPSTQFEEGLVPMADGQPLRRPNGRTMQSAADGIAISPDGATLYWQALTGRTLFSIPTAALRDARLSPDRLGAQVRRVAGTHVADGLWIDAAGRLYVTNPETSAVEMAPAPGQPLSVLVRDDRLRWPDTFAQGPDGALFVTTSHIQDSPWFKPEAKATPSEVWRIVPA</sequence>
<organism evidence="4 5">
    <name type="scientific">Muricoccus pecuniae</name>
    <dbReference type="NCBI Taxonomy" id="693023"/>
    <lineage>
        <taxon>Bacteria</taxon>
        <taxon>Pseudomonadati</taxon>
        <taxon>Pseudomonadota</taxon>
        <taxon>Alphaproteobacteria</taxon>
        <taxon>Acetobacterales</taxon>
        <taxon>Roseomonadaceae</taxon>
        <taxon>Muricoccus</taxon>
    </lineage>
</organism>
<dbReference type="EMBL" id="JACIJD010000020">
    <property type="protein sequence ID" value="MBB5695625.1"/>
    <property type="molecule type" value="Genomic_DNA"/>
</dbReference>
<evidence type="ECO:0000256" key="2">
    <source>
        <dbReference type="ARBA" id="ARBA00022525"/>
    </source>
</evidence>
<dbReference type="PANTHER" id="PTHR10009:SF18">
    <property type="entry name" value="PROTEIN YELLOW-LIKE PROTEIN"/>
    <property type="match status" value="1"/>
</dbReference>
<dbReference type="Gene3D" id="2.120.10.30">
    <property type="entry name" value="TolB, C-terminal domain"/>
    <property type="match status" value="1"/>
</dbReference>
<accession>A0A840Y4H2</accession>
<feature type="chain" id="PRO_5032459133" evidence="3">
    <location>
        <begin position="27"/>
        <end position="389"/>
    </location>
</feature>
<evidence type="ECO:0000256" key="1">
    <source>
        <dbReference type="ARBA" id="ARBA00004613"/>
    </source>
</evidence>
<proteinExistence type="predicted"/>
<keyword evidence="2" id="KW-0964">Secreted</keyword>
<gene>
    <name evidence="4" type="ORF">FHS87_003686</name>
</gene>
<dbReference type="GO" id="GO:0005576">
    <property type="term" value="C:extracellular region"/>
    <property type="evidence" value="ECO:0007669"/>
    <property type="project" value="UniProtKB-SubCell"/>
</dbReference>
<name>A0A840Y4H2_9PROT</name>
<keyword evidence="5" id="KW-1185">Reference proteome</keyword>
<protein>
    <submittedName>
        <fullName evidence="4">Sugar lactone lactonase YvrE</fullName>
    </submittedName>
</protein>
<dbReference type="InterPro" id="IPR011042">
    <property type="entry name" value="6-blade_b-propeller_TolB-like"/>
</dbReference>
<evidence type="ECO:0000313" key="5">
    <source>
        <dbReference type="Proteomes" id="UP000580654"/>
    </source>
</evidence>
<comment type="caution">
    <text evidence="4">The sequence shown here is derived from an EMBL/GenBank/DDBJ whole genome shotgun (WGS) entry which is preliminary data.</text>
</comment>
<dbReference type="AlphaFoldDB" id="A0A840Y4H2"/>
<dbReference type="Pfam" id="PF03022">
    <property type="entry name" value="MRJP"/>
    <property type="match status" value="1"/>
</dbReference>
<feature type="signal peptide" evidence="3">
    <location>
        <begin position="1"/>
        <end position="26"/>
    </location>
</feature>
<evidence type="ECO:0000313" key="4">
    <source>
        <dbReference type="EMBL" id="MBB5695625.1"/>
    </source>
</evidence>
<dbReference type="InterPro" id="IPR017996">
    <property type="entry name" value="MRJP/yellow-related"/>
</dbReference>
<keyword evidence="3" id="KW-0732">Signal</keyword>
<dbReference type="PANTHER" id="PTHR10009">
    <property type="entry name" value="PROTEIN YELLOW-RELATED"/>
    <property type="match status" value="1"/>
</dbReference>
<dbReference type="Proteomes" id="UP000580654">
    <property type="component" value="Unassembled WGS sequence"/>
</dbReference>